<dbReference type="Proteomes" id="UP001501509">
    <property type="component" value="Unassembled WGS sequence"/>
</dbReference>
<proteinExistence type="predicted"/>
<keyword evidence="1" id="KW-0472">Membrane</keyword>
<sequence>MNHSKKLVLALAVAIGLHVVHVIVEVGVALQATPATIALAGIPAAVGAPSAVLSVIKHWSLVNHRKKLVLVLAVAIGLHVVHVIVEVGVALQATPATIALAGIVAAVGAPSAVLTLIEHWTS</sequence>
<dbReference type="EMBL" id="BAAATD010000009">
    <property type="protein sequence ID" value="GAA2618773.1"/>
    <property type="molecule type" value="Genomic_DNA"/>
</dbReference>
<feature type="transmembrane region" description="Helical" evidence="1">
    <location>
        <begin position="97"/>
        <end position="117"/>
    </location>
</feature>
<evidence type="ECO:0000313" key="3">
    <source>
        <dbReference type="Proteomes" id="UP001501509"/>
    </source>
</evidence>
<organism evidence="2 3">
    <name type="scientific">Actinomadura fulvescens</name>
    <dbReference type="NCBI Taxonomy" id="46160"/>
    <lineage>
        <taxon>Bacteria</taxon>
        <taxon>Bacillati</taxon>
        <taxon>Actinomycetota</taxon>
        <taxon>Actinomycetes</taxon>
        <taxon>Streptosporangiales</taxon>
        <taxon>Thermomonosporaceae</taxon>
        <taxon>Actinomadura</taxon>
    </lineage>
</organism>
<name>A0ABP6CFV2_9ACTN</name>
<evidence type="ECO:0000256" key="1">
    <source>
        <dbReference type="SAM" id="Phobius"/>
    </source>
</evidence>
<keyword evidence="3" id="KW-1185">Reference proteome</keyword>
<reference evidence="3" key="1">
    <citation type="journal article" date="2019" name="Int. J. Syst. Evol. Microbiol.">
        <title>The Global Catalogue of Microorganisms (GCM) 10K type strain sequencing project: providing services to taxonomists for standard genome sequencing and annotation.</title>
        <authorList>
            <consortium name="The Broad Institute Genomics Platform"/>
            <consortium name="The Broad Institute Genome Sequencing Center for Infectious Disease"/>
            <person name="Wu L."/>
            <person name="Ma J."/>
        </authorList>
    </citation>
    <scope>NUCLEOTIDE SEQUENCE [LARGE SCALE GENOMIC DNA]</scope>
    <source>
        <strain evidence="3">JCM 6833</strain>
    </source>
</reference>
<accession>A0ABP6CFV2</accession>
<gene>
    <name evidence="2" type="ORF">GCM10010411_62880</name>
</gene>
<feature type="transmembrane region" description="Helical" evidence="1">
    <location>
        <begin position="68"/>
        <end position="91"/>
    </location>
</feature>
<protein>
    <submittedName>
        <fullName evidence="2">Uncharacterized protein</fullName>
    </submittedName>
</protein>
<keyword evidence="1" id="KW-0812">Transmembrane</keyword>
<comment type="caution">
    <text evidence="2">The sequence shown here is derived from an EMBL/GenBank/DDBJ whole genome shotgun (WGS) entry which is preliminary data.</text>
</comment>
<dbReference type="RefSeq" id="WP_344546102.1">
    <property type="nucleotide sequence ID" value="NZ_BAAATD010000009.1"/>
</dbReference>
<feature type="transmembrane region" description="Helical" evidence="1">
    <location>
        <begin position="32"/>
        <end position="56"/>
    </location>
</feature>
<evidence type="ECO:0000313" key="2">
    <source>
        <dbReference type="EMBL" id="GAA2618773.1"/>
    </source>
</evidence>
<keyword evidence="1" id="KW-1133">Transmembrane helix</keyword>